<organism evidence="1">
    <name type="scientific">Solanum chacoense</name>
    <name type="common">Chaco potato</name>
    <dbReference type="NCBI Taxonomy" id="4108"/>
    <lineage>
        <taxon>Eukaryota</taxon>
        <taxon>Viridiplantae</taxon>
        <taxon>Streptophyta</taxon>
        <taxon>Embryophyta</taxon>
        <taxon>Tracheophyta</taxon>
        <taxon>Spermatophyta</taxon>
        <taxon>Magnoliopsida</taxon>
        <taxon>eudicotyledons</taxon>
        <taxon>Gunneridae</taxon>
        <taxon>Pentapetalae</taxon>
        <taxon>asterids</taxon>
        <taxon>lamiids</taxon>
        <taxon>Solanales</taxon>
        <taxon>Solanaceae</taxon>
        <taxon>Solanoideae</taxon>
        <taxon>Solaneae</taxon>
        <taxon>Solanum</taxon>
    </lineage>
</organism>
<proteinExistence type="predicted"/>
<dbReference type="AlphaFoldDB" id="A0A0V0GRK0"/>
<evidence type="ECO:0000313" key="1">
    <source>
        <dbReference type="EMBL" id="JAP10522.1"/>
    </source>
</evidence>
<protein>
    <submittedName>
        <fullName evidence="1">Putative ovule protein</fullName>
    </submittedName>
</protein>
<dbReference type="EMBL" id="GEDG01032967">
    <property type="protein sequence ID" value="JAP10522.1"/>
    <property type="molecule type" value="Transcribed_RNA"/>
</dbReference>
<reference evidence="1" key="1">
    <citation type="submission" date="2015-12" db="EMBL/GenBank/DDBJ databases">
        <title>Gene expression during late stages of embryo sac development: a critical building block for successful pollen-pistil interactions.</title>
        <authorList>
            <person name="Liu Y."/>
            <person name="Joly V."/>
            <person name="Sabar M."/>
            <person name="Matton D.P."/>
        </authorList>
    </citation>
    <scope>NUCLEOTIDE SEQUENCE</scope>
</reference>
<sequence>MTQLVMLNLNTFLPIKRNTCIAVTWPTIDFTLWSNIFLVLDTHTYHTPVLRVCMFVSVASLIVF</sequence>
<name>A0A0V0GRK0_SOLCH</name>
<accession>A0A0V0GRK0</accession>